<feature type="chain" id="PRO_5021947199" description="Lipoprotein" evidence="1">
    <location>
        <begin position="22"/>
        <end position="298"/>
    </location>
</feature>
<keyword evidence="3" id="KW-1185">Reference proteome</keyword>
<evidence type="ECO:0000313" key="2">
    <source>
        <dbReference type="EMBL" id="TRW22944.1"/>
    </source>
</evidence>
<reference evidence="2 3" key="1">
    <citation type="submission" date="2019-07" db="EMBL/GenBank/DDBJ databases">
        <title>Flavobacterium sp. nov., isolated from glacier ice.</title>
        <authorList>
            <person name="Liu Q."/>
            <person name="Xin Y.-H."/>
        </authorList>
    </citation>
    <scope>NUCLEOTIDE SEQUENCE [LARGE SCALE GENOMIC DNA]</scope>
    <source>
        <strain evidence="2 3">ZT4R6</strain>
    </source>
</reference>
<accession>A0A552UXI5</accession>
<organism evidence="2 3">
    <name type="scientific">Flavobacterium zepuense</name>
    <dbReference type="NCBI Taxonomy" id="2593302"/>
    <lineage>
        <taxon>Bacteria</taxon>
        <taxon>Pseudomonadati</taxon>
        <taxon>Bacteroidota</taxon>
        <taxon>Flavobacteriia</taxon>
        <taxon>Flavobacteriales</taxon>
        <taxon>Flavobacteriaceae</taxon>
        <taxon>Flavobacterium</taxon>
    </lineage>
</organism>
<dbReference type="OrthoDB" id="1399177at2"/>
<dbReference type="RefSeq" id="WP_143374159.1">
    <property type="nucleotide sequence ID" value="NZ_VJVZ01000010.1"/>
</dbReference>
<keyword evidence="1" id="KW-0732">Signal</keyword>
<evidence type="ECO:0000313" key="3">
    <source>
        <dbReference type="Proteomes" id="UP000320643"/>
    </source>
</evidence>
<sequence length="298" mass="31565">MNRIKLLSAFMVLFTAIGFMSCDVEPIDPVLLDYEPPVEEPIDSTDIPEVALFQVDFNDTTYVATSTAASVGNGLTLISGMRGTNGEMIGIIIDGTTSGTYTDAIMSYTASGAAESTYSNFLLPEGSSTVTISINTLSHTMSGTFSFTGQGANAEDTKQFTQGVFTDVPYITAPVLPNGDSMTATVNGTAVNYANDLAIGYTNIISINAIGADHQINLFINGEVTPGTYAFSTEPLADYQADYIDDAGVEYGITGGTLVITAIDNGWITGTFTFNVLNGQGETIHTVTNGAFHVEYDW</sequence>
<evidence type="ECO:0008006" key="4">
    <source>
        <dbReference type="Google" id="ProtNLM"/>
    </source>
</evidence>
<proteinExistence type="predicted"/>
<dbReference type="AlphaFoldDB" id="A0A552UXI5"/>
<dbReference type="Proteomes" id="UP000320643">
    <property type="component" value="Unassembled WGS sequence"/>
</dbReference>
<feature type="signal peptide" evidence="1">
    <location>
        <begin position="1"/>
        <end position="21"/>
    </location>
</feature>
<dbReference type="InterPro" id="IPR046219">
    <property type="entry name" value="DUF6252"/>
</dbReference>
<gene>
    <name evidence="2" type="ORF">FMM05_14690</name>
</gene>
<evidence type="ECO:0000256" key="1">
    <source>
        <dbReference type="SAM" id="SignalP"/>
    </source>
</evidence>
<name>A0A552UXI5_9FLAO</name>
<dbReference type="PROSITE" id="PS51257">
    <property type="entry name" value="PROKAR_LIPOPROTEIN"/>
    <property type="match status" value="1"/>
</dbReference>
<dbReference type="EMBL" id="VJVZ01000010">
    <property type="protein sequence ID" value="TRW22944.1"/>
    <property type="molecule type" value="Genomic_DNA"/>
</dbReference>
<protein>
    <recommendedName>
        <fullName evidence="4">Lipoprotein</fullName>
    </recommendedName>
</protein>
<dbReference type="Pfam" id="PF19765">
    <property type="entry name" value="DUF6252"/>
    <property type="match status" value="2"/>
</dbReference>
<comment type="caution">
    <text evidence="2">The sequence shown here is derived from an EMBL/GenBank/DDBJ whole genome shotgun (WGS) entry which is preliminary data.</text>
</comment>